<feature type="compositionally biased region" description="Basic and acidic residues" evidence="1">
    <location>
        <begin position="287"/>
        <end position="308"/>
    </location>
</feature>
<dbReference type="EMBL" id="GEVK01003469">
    <property type="protein sequence ID" value="JAU49363.1"/>
    <property type="molecule type" value="Transcribed_RNA"/>
</dbReference>
<feature type="compositionally biased region" description="Polar residues" evidence="1">
    <location>
        <begin position="310"/>
        <end position="326"/>
    </location>
</feature>
<feature type="compositionally biased region" description="Low complexity" evidence="1">
    <location>
        <begin position="22"/>
        <end position="32"/>
    </location>
</feature>
<organism evidence="2">
    <name type="scientific">Noccaea caerulescens</name>
    <name type="common">Alpine penny-cress</name>
    <name type="synonym">Thlaspi caerulescens</name>
    <dbReference type="NCBI Taxonomy" id="107243"/>
    <lineage>
        <taxon>Eukaryota</taxon>
        <taxon>Viridiplantae</taxon>
        <taxon>Streptophyta</taxon>
        <taxon>Embryophyta</taxon>
        <taxon>Tracheophyta</taxon>
        <taxon>Spermatophyta</taxon>
        <taxon>Magnoliopsida</taxon>
        <taxon>eudicotyledons</taxon>
        <taxon>Gunneridae</taxon>
        <taxon>Pentapetalae</taxon>
        <taxon>rosids</taxon>
        <taxon>malvids</taxon>
        <taxon>Brassicales</taxon>
        <taxon>Brassicaceae</taxon>
        <taxon>Coluteocarpeae</taxon>
        <taxon>Noccaea</taxon>
    </lineage>
</organism>
<sequence>MNQCSLGIDGLSPSARPFPIGSPSSSFSITASKSEHEESIWGDYNLDLSFLSSDDQRSALDTDDSLSNLSRDAETTKEGQILEDAIVLLNPNPVSSKLPELLIESSKDAGDDSEEDTPCWIGILSRKNAKSVVISRRSTDDLSGFHQLNPLAPQFIPSSSKKNLDTDGGKCEGNTSSSSNFPSSSGEFSITDQDDAAARSGGVLTPNADGDSGFVSQDIVSKTVSVSDSRNEFQPSKRLDPLAPVFVPSSAKPSPSLHEKQGAFEANANSISALTYSDNKSLDKVKVDTRSGEVGRSEKIQISDRVREPGSTSSYNAKLSGSSNKPHGQRRLNPLAPQFSLADTKQKAYRNENSAGLSSLTGYPNMSPGSSSLISLKADNNFGSAKWFSVEPKTTLSVKNDTDFKHPLPFHVVETAASSSSSDVKALSGSSPKMDVKKLLTTMHGLSELLTLAHGSDSFNANADEVDLVNSTVQNLNLYIQNSIQEQAGNQSVAQNNSYDIQLLPNKSNKLSIRDLQLPRANNMTVDLDVKRKEKYSETVPDSRLYQYGVTNDNGFGQVVAQSGYQYQQNHYQSEEQFNQHALFYKSLWLKAEADRCLMVYETSLS</sequence>
<evidence type="ECO:0000313" key="2">
    <source>
        <dbReference type="EMBL" id="JAU49363.1"/>
    </source>
</evidence>
<dbReference type="PANTHER" id="PTHR34361">
    <property type="entry name" value="OS08G0157800 PROTEIN"/>
    <property type="match status" value="1"/>
</dbReference>
<dbReference type="AlphaFoldDB" id="A0A1J3FZA5"/>
<protein>
    <submittedName>
        <fullName evidence="2">Uncharacterized protein</fullName>
    </submittedName>
</protein>
<reference evidence="2" key="1">
    <citation type="submission" date="2016-07" db="EMBL/GenBank/DDBJ databases">
        <title>De novo transcriptome assembly of four accessions of the metal hyperaccumulator plant Noccaea caerulescens.</title>
        <authorList>
            <person name="Blande D."/>
            <person name="Halimaa P."/>
            <person name="Tervahauta A.I."/>
            <person name="Aarts M.G."/>
            <person name="Karenlampi S.O."/>
        </authorList>
    </citation>
    <scope>NUCLEOTIDE SEQUENCE</scope>
</reference>
<feature type="region of interest" description="Disordered" evidence="1">
    <location>
        <begin position="143"/>
        <end position="215"/>
    </location>
</feature>
<feature type="compositionally biased region" description="Low complexity" evidence="1">
    <location>
        <begin position="172"/>
        <end position="189"/>
    </location>
</feature>
<feature type="region of interest" description="Disordered" evidence="1">
    <location>
        <begin position="1"/>
        <end position="32"/>
    </location>
</feature>
<gene>
    <name evidence="2" type="ORF">LC_TR12514_c0_g1_i1_g.43809</name>
</gene>
<dbReference type="PANTHER" id="PTHR34361:SF6">
    <property type="entry name" value="POX DOMAIN-CONTAINING PROTEIN"/>
    <property type="match status" value="1"/>
</dbReference>
<feature type="region of interest" description="Disordered" evidence="1">
    <location>
        <begin position="287"/>
        <end position="333"/>
    </location>
</feature>
<accession>A0A1J3FZA5</accession>
<evidence type="ECO:0000256" key="1">
    <source>
        <dbReference type="SAM" id="MobiDB-lite"/>
    </source>
</evidence>
<proteinExistence type="predicted"/>
<name>A0A1J3FZA5_NOCCA</name>